<dbReference type="Gene3D" id="3.30.70.1230">
    <property type="entry name" value="Nucleotide cyclase"/>
    <property type="match status" value="1"/>
</dbReference>
<dbReference type="EMBL" id="JAHVJA010000009">
    <property type="protein sequence ID" value="MBY6141314.1"/>
    <property type="molecule type" value="Genomic_DNA"/>
</dbReference>
<evidence type="ECO:0000313" key="1">
    <source>
        <dbReference type="EMBL" id="MBY6141314.1"/>
    </source>
</evidence>
<sequence length="269" mass="30463">MTAVNADLQSHYWEISDWLNRSAFKDWTIPKLQEELVKLLISLGIDLQRMHLGIPMLHPLHTVGTYNWHRDRGVEVQNFQRGFTNTQAWLKSPIRPFFEKGEIEGRIRIEPGSRSDEFPFLISAGEAGATDYFLQLTNFADRSTPPEGKDGIILSWISSAPEGFSEDALELLRKLRLPLCAQLRSLTHRSRANVVLEAYLGPYSSRRVYDGQVQRGDGEMIDAVIVFCDLRGSAKLAEHYDVQSYLALLNDYYEVTAGAFLEAGGEVLK</sequence>
<accession>A0ABS7NJD3</accession>
<name>A0ABS7NJD3_9RHOB</name>
<comment type="caution">
    <text evidence="1">The sequence shown here is derived from an EMBL/GenBank/DDBJ whole genome shotgun (WGS) entry which is preliminary data.</text>
</comment>
<dbReference type="RefSeq" id="WP_222509388.1">
    <property type="nucleotide sequence ID" value="NZ_JAHVJA010000009.1"/>
</dbReference>
<evidence type="ECO:0000313" key="2">
    <source>
        <dbReference type="Proteomes" id="UP000766629"/>
    </source>
</evidence>
<proteinExistence type="predicted"/>
<organism evidence="1 2">
    <name type="scientific">Leisingera daeponensis</name>
    <dbReference type="NCBI Taxonomy" id="405746"/>
    <lineage>
        <taxon>Bacteria</taxon>
        <taxon>Pseudomonadati</taxon>
        <taxon>Pseudomonadota</taxon>
        <taxon>Alphaproteobacteria</taxon>
        <taxon>Rhodobacterales</taxon>
        <taxon>Roseobacteraceae</taxon>
        <taxon>Leisingera</taxon>
    </lineage>
</organism>
<evidence type="ECO:0008006" key="3">
    <source>
        <dbReference type="Google" id="ProtNLM"/>
    </source>
</evidence>
<reference evidence="1 2" key="1">
    <citation type="submission" date="2021-06" db="EMBL/GenBank/DDBJ databases">
        <title>50 bacteria genomes isolated from Dapeng, Shenzhen, China.</title>
        <authorList>
            <person name="Zheng W."/>
            <person name="Yu S."/>
            <person name="Huang Y."/>
        </authorList>
    </citation>
    <scope>NUCLEOTIDE SEQUENCE [LARGE SCALE GENOMIC DNA]</scope>
    <source>
        <strain evidence="1 2">DP1N14-2</strain>
    </source>
</reference>
<dbReference type="Proteomes" id="UP000766629">
    <property type="component" value="Unassembled WGS sequence"/>
</dbReference>
<keyword evidence="2" id="KW-1185">Reference proteome</keyword>
<protein>
    <recommendedName>
        <fullName evidence="3">Adenylate/guanylate cyclase domain-containing protein</fullName>
    </recommendedName>
</protein>
<dbReference type="SUPFAM" id="SSF55073">
    <property type="entry name" value="Nucleotide cyclase"/>
    <property type="match status" value="1"/>
</dbReference>
<dbReference type="InterPro" id="IPR029787">
    <property type="entry name" value="Nucleotide_cyclase"/>
</dbReference>
<gene>
    <name evidence="1" type="ORF">KUV26_17895</name>
</gene>